<sequence length="2339" mass="246530">MAKYVYWMGLPFGKSAGTTLLPHIRVLTSLDVHRPFMQSRMCCSPLAANRSFAAGKLCAQRICEFCTLDKVEDERHVLELLATFHCAFKSLICCQDNFYVWRKHYFIIFSGGEPSIGLYFQFKTDASPDKSKPLVGCRVLVRAVIVWRDSQAGVAQNTSTSFKSEALGLGAKHGKRTQDILEQQGRFRFTIEFKDKQRWYLASHSVDDRKEWLTAVVAHYHALLRRSGGFSFRHGHDGALAGARRHHQGGHGHAFQAPRSTASSPPGTPTRRQASPTASLRTSVGDLTAEDGDRDGLPSASTSELGTPIRAMPSGNTTPQSVTGSMTSMAGLQQQMEQQTHSRRPSGDSSAGFQAHGQGNIFRGGDGSTRGRSATLAGLAPAANSAPPGGFLPSFSSQSALLTAASHAPSSASKASGYAGAAASGPAPAAVKGSFFTKFLWWDAPVTTTARPALSAGAGGQQQQQQALAAVRPRPYEVTPLGPDLGQLDLISGKFDGSLVTSSVCEQFERARTYVDKHPEHFSERQRGALQNWASLVEGQAATPDVLMACKALYVLEVTRVRPDWSAADEGDTSFAGPEAVIVQVRRMPTAISLTTLKECLDYCSKDWLDMFCRLDGATLLLDVLRSHEGPARQGIPEALEALMVTLQCVQSLTSKPGGMAAVLAVRGFTRAVAALLRPVDSDTTRVALELLTKMLLFHDQSYRQARSLVASGEYCCSMTVVREIAIPFHSLTSESSATVPCSVSGNAALTQPSYLICGHVYIGDSVHILTDTERNGMRMCRVRACCTGCLGAAVSRLKPFEHVTGVARAAATPPPPPPGPPPPPPVTGVARAAATPPPPPPPGPPPPPPVVVTPRGAPAPPPPPGPPPPPPAVVRPPPPPPPPAPPPPPPPPPPCLQMSGGWTYLPGATVKVNESTPNFHSSDGVEETTWDYGTRLPDEWTRALVANTPGTQHVPLFRWVDAGMPPPPPAPLSPPPPPPPPPPGPPPRPIVVIPKSPTSYVSSPNDGNDQGPFSFSTPHRTGDEDDESEGTPLLGSAGIASRSGFSTRTAAQPPAPSSQPVNPDPRSQTSGASATEGSTSARQSSGGAPVCSAGVGPAAVSGLSMQPGGPGSTCADGGAMALGVAGARSDGDQHLAAEVAEEYVSALLDLLDMENDKFDQDLVLHVVKFISVVLVSPEAEANGPLMQRFVDALMSRRLLSLFADLTGMDNTFLDKEVMAIKDTIMQIVAPLPPPPPPPEPEPAASVVKPLQHSASFKPQQQHPLAPLPRTPLPGSPPPQVVIPGLSPADSSTPPPPPPPAAATPPPPPPPGIFARPASVPPPPMATPQRYTAKPVPQPSKKMKQLFWDTIPYARLHGTFWVEQDLDEECKGPSDAAAATGSQQAGEVPEGEGEEEGGEGPPSLDWSLMEEMFAQVIKARATPAKTSNNSKQQQSVIDSKRAYNIGILMGSKIKIPVDALRARVVQLDPRAFDSEEAVGALLQCVPSQDDAAALAAYRDSGKPLEDLGEAEKVCLQLMSVPAVEQRLRVYSYKFQTPHKLKSAKQASGATGTRSCVFAANLRAIEAMRTSPMFHRALRLARDAGNFMNFGTRLGNAIGFRLRALPKLQDTKSADAKHTLLSALALEVMRVGGRSTGESVLADEMGTLSDSMLKVSHAEAGEMLAIAEQQLDEIRGFLKTYTPITDAGWEAADLAMTGAVTCAGVEDTFATTMAAELEAMEAQYSEVRGMQTCMKEQYEAMLKYFGENLNSTPSDTEFWAGIAAFVDKFSATQKALLAVRRPLGGEQGTERQLGEWLGDGTSSMLWLHEAKDVKPTSSLGIVTLSLHRPGRGWRKGFLPMPSRVEYDVPHPGVSKVTKGINGMPLTQKRLETLEARERLLSSGRTPSKTMSLAGAPNGTTNALAAAASAVLHTHPGTPSHDGSSNGAAGQTGSPGFLSPLTLLTCQQGDTPRATIRPTSTLRLDSSRDDESGWPLSSPIRGQSFAARLSEVSFASSSHVVSTTTLGSPDAAAAPAPVQLPPPRLSASQAGHGGGNHAPGLAHGRGEAAMAGLAAAAAGLAAATASVSSTAAAAAVCAAVHTRSVSTGSAGQLASLSTSTTQQASAASALSDATLLLQPPPSSMAEAAAQKAAQEEREIQAAKQVSNRRLADILMVESRRRKTAEGMLAAAESAAPGTATCSVSSGSLTPDVRVLLKNPVANIFSQSSDKTLAKCQRGCLGHDGVQSQSLQDMRALTVIGPINLSLPTARPKAHKDLVQSLGEGGLCVSEPSRARSITAVSTSNYGNGTPWPQWGNAWGYPRCSRTSNVHQASSRNPQNVSHGQHEVNAMRHQIIPAQISR</sequence>
<dbReference type="InterPro" id="IPR042201">
    <property type="entry name" value="FH2_Formin_sf"/>
</dbReference>
<dbReference type="Gene3D" id="1.25.10.10">
    <property type="entry name" value="Leucine-rich Repeat Variant"/>
    <property type="match status" value="1"/>
</dbReference>
<dbReference type="Pfam" id="PF02181">
    <property type="entry name" value="FH2"/>
    <property type="match status" value="1"/>
</dbReference>
<dbReference type="SMART" id="SM00498">
    <property type="entry name" value="FH2"/>
    <property type="match status" value="1"/>
</dbReference>
<evidence type="ECO:0000313" key="4">
    <source>
        <dbReference type="EMBL" id="EFJ47096.1"/>
    </source>
</evidence>
<evidence type="ECO:0000256" key="1">
    <source>
        <dbReference type="RuleBase" id="RU361260"/>
    </source>
</evidence>
<feature type="compositionally biased region" description="Pro residues" evidence="2">
    <location>
        <begin position="836"/>
        <end position="869"/>
    </location>
</feature>
<feature type="compositionally biased region" description="Low complexity" evidence="2">
    <location>
        <begin position="1068"/>
        <end position="1082"/>
    </location>
</feature>
<evidence type="ECO:0000256" key="2">
    <source>
        <dbReference type="SAM" id="MobiDB-lite"/>
    </source>
</evidence>
<feature type="compositionally biased region" description="Pro residues" evidence="2">
    <location>
        <begin position="813"/>
        <end position="827"/>
    </location>
</feature>
<proteinExistence type="inferred from homology"/>
<feature type="region of interest" description="Disordered" evidence="2">
    <location>
        <begin position="809"/>
        <end position="869"/>
    </location>
</feature>
<feature type="region of interest" description="Disordered" evidence="2">
    <location>
        <begin position="2001"/>
        <end position="2041"/>
    </location>
</feature>
<feature type="region of interest" description="Disordered" evidence="2">
    <location>
        <begin position="1255"/>
        <end position="1340"/>
    </location>
</feature>
<feature type="compositionally biased region" description="Pro residues" evidence="2">
    <location>
        <begin position="965"/>
        <end position="990"/>
    </location>
</feature>
<dbReference type="InterPro" id="IPR011993">
    <property type="entry name" value="PH-like_dom_sf"/>
</dbReference>
<comment type="similarity">
    <text evidence="1">Belongs to the formin-like family.</text>
</comment>
<feature type="region of interest" description="Disordered" evidence="2">
    <location>
        <begin position="957"/>
        <end position="1093"/>
    </location>
</feature>
<organism evidence="5">
    <name type="scientific">Volvox carteri f. nagariensis</name>
    <dbReference type="NCBI Taxonomy" id="3068"/>
    <lineage>
        <taxon>Eukaryota</taxon>
        <taxon>Viridiplantae</taxon>
        <taxon>Chlorophyta</taxon>
        <taxon>core chlorophytes</taxon>
        <taxon>Chlorophyceae</taxon>
        <taxon>CS clade</taxon>
        <taxon>Chlamydomonadales</taxon>
        <taxon>Volvocaceae</taxon>
        <taxon>Volvox</taxon>
    </lineage>
</organism>
<dbReference type="PROSITE" id="PS51444">
    <property type="entry name" value="FH2"/>
    <property type="match status" value="1"/>
</dbReference>
<dbReference type="eggNOG" id="KOG1922">
    <property type="taxonomic scope" value="Eukaryota"/>
</dbReference>
<dbReference type="EMBL" id="GL378347">
    <property type="protein sequence ID" value="EFJ47096.1"/>
    <property type="molecule type" value="Genomic_DNA"/>
</dbReference>
<dbReference type="OrthoDB" id="1668162at2759"/>
<dbReference type="InterPro" id="IPR051412">
    <property type="entry name" value="Formin_Homology_Diaphanous_sf"/>
</dbReference>
<dbReference type="InParanoid" id="D8U002"/>
<feature type="compositionally biased region" description="Pro residues" evidence="2">
    <location>
        <begin position="1293"/>
        <end position="1312"/>
    </location>
</feature>
<feature type="compositionally biased region" description="Polar residues" evidence="2">
    <location>
        <begin position="314"/>
        <end position="339"/>
    </location>
</feature>
<dbReference type="RefSeq" id="XP_002951991.1">
    <property type="nucleotide sequence ID" value="XM_002951945.1"/>
</dbReference>
<feature type="compositionally biased region" description="Pro residues" evidence="2">
    <location>
        <begin position="1231"/>
        <end position="1242"/>
    </location>
</feature>
<dbReference type="GeneID" id="9617210"/>
<feature type="region of interest" description="Disordered" evidence="2">
    <location>
        <begin position="1911"/>
        <end position="1975"/>
    </location>
</feature>
<dbReference type="PANTHER" id="PTHR45691:SF6">
    <property type="entry name" value="PROTEIN DIAPHANOUS"/>
    <property type="match status" value="1"/>
</dbReference>
<evidence type="ECO:0000259" key="3">
    <source>
        <dbReference type="PROSITE" id="PS51444"/>
    </source>
</evidence>
<keyword evidence="5" id="KW-1185">Reference proteome</keyword>
<dbReference type="SUPFAM" id="SSF48371">
    <property type="entry name" value="ARM repeat"/>
    <property type="match status" value="1"/>
</dbReference>
<dbReference type="SUPFAM" id="SSF101447">
    <property type="entry name" value="Formin homology 2 domain (FH2 domain)"/>
    <property type="match status" value="1"/>
</dbReference>
<dbReference type="InterPro" id="IPR016024">
    <property type="entry name" value="ARM-type_fold"/>
</dbReference>
<dbReference type="PANTHER" id="PTHR45691">
    <property type="entry name" value="PROTEIN DIAPHANOUS"/>
    <property type="match status" value="1"/>
</dbReference>
<feature type="domain" description="FH2" evidence="3">
    <location>
        <begin position="1333"/>
        <end position="1794"/>
    </location>
</feature>
<reference evidence="4 5" key="1">
    <citation type="journal article" date="2010" name="Science">
        <title>Genomic analysis of organismal complexity in the multicellular green alga Volvox carteri.</title>
        <authorList>
            <person name="Prochnik S.E."/>
            <person name="Umen J."/>
            <person name="Nedelcu A.M."/>
            <person name="Hallmann A."/>
            <person name="Miller S.M."/>
            <person name="Nishii I."/>
            <person name="Ferris P."/>
            <person name="Kuo A."/>
            <person name="Mitros T."/>
            <person name="Fritz-Laylin L.K."/>
            <person name="Hellsten U."/>
            <person name="Chapman J."/>
            <person name="Simakov O."/>
            <person name="Rensing S.A."/>
            <person name="Terry A."/>
            <person name="Pangilinan J."/>
            <person name="Kapitonov V."/>
            <person name="Jurka J."/>
            <person name="Salamov A."/>
            <person name="Shapiro H."/>
            <person name="Schmutz J."/>
            <person name="Grimwood J."/>
            <person name="Lindquist E."/>
            <person name="Lucas S."/>
            <person name="Grigoriev I.V."/>
            <person name="Schmitt R."/>
            <person name="Kirk D."/>
            <person name="Rokhsar D.S."/>
        </authorList>
    </citation>
    <scope>NUCLEOTIDE SEQUENCE [LARGE SCALE GENOMIC DNA]</scope>
    <source>
        <strain evidence="5">f. Nagariensis / Eve</strain>
    </source>
</reference>
<dbReference type="InterPro" id="IPR011989">
    <property type="entry name" value="ARM-like"/>
</dbReference>
<gene>
    <name evidence="4" type="ORF">VOLCADRAFT_105316</name>
</gene>
<feature type="region of interest" description="Disordered" evidence="2">
    <location>
        <begin position="881"/>
        <end position="901"/>
    </location>
</feature>
<dbReference type="Gene3D" id="2.30.29.30">
    <property type="entry name" value="Pleckstrin-homology domain (PH domain)/Phosphotyrosine-binding domain (PTB)"/>
    <property type="match status" value="1"/>
</dbReference>
<accession>D8U002</accession>
<feature type="region of interest" description="Disordered" evidence="2">
    <location>
        <begin position="1229"/>
        <end position="1248"/>
    </location>
</feature>
<feature type="compositionally biased region" description="Polar residues" evidence="2">
    <location>
        <begin position="258"/>
        <end position="282"/>
    </location>
</feature>
<feature type="compositionally biased region" description="Pro residues" evidence="2">
    <location>
        <begin position="881"/>
        <end position="896"/>
    </location>
</feature>
<dbReference type="InterPro" id="IPR015425">
    <property type="entry name" value="FH2_Formin"/>
</dbReference>
<protein>
    <recommendedName>
        <fullName evidence="1">Formin-like protein</fullName>
    </recommendedName>
</protein>
<name>D8U002_VOLCA</name>
<feature type="compositionally biased region" description="Acidic residues" evidence="2">
    <location>
        <begin position="1389"/>
        <end position="1398"/>
    </location>
</feature>
<feature type="compositionally biased region" description="Pro residues" evidence="2">
    <location>
        <begin position="1266"/>
        <end position="1281"/>
    </location>
</feature>
<feature type="compositionally biased region" description="Polar residues" evidence="2">
    <location>
        <begin position="997"/>
        <end position="1020"/>
    </location>
</feature>
<evidence type="ECO:0000313" key="5">
    <source>
        <dbReference type="Proteomes" id="UP000001058"/>
    </source>
</evidence>
<dbReference type="GO" id="GO:0005884">
    <property type="term" value="C:actin filament"/>
    <property type="evidence" value="ECO:0007669"/>
    <property type="project" value="TreeGrafter"/>
</dbReference>
<dbReference type="Gene3D" id="1.20.58.2220">
    <property type="entry name" value="Formin, FH2 domain"/>
    <property type="match status" value="1"/>
</dbReference>
<feature type="region of interest" description="Disordered" evidence="2">
    <location>
        <begin position="242"/>
        <end position="373"/>
    </location>
</feature>
<dbReference type="KEGG" id="vcn:VOLCADRAFT_105316"/>
<feature type="region of interest" description="Disordered" evidence="2">
    <location>
        <begin position="1371"/>
        <end position="1405"/>
    </location>
</feature>
<dbReference type="Proteomes" id="UP000001058">
    <property type="component" value="Unassembled WGS sequence"/>
</dbReference>
<feature type="compositionally biased region" description="Polar residues" evidence="2">
    <location>
        <begin position="1919"/>
        <end position="1932"/>
    </location>
</feature>
<dbReference type="SUPFAM" id="SSF50729">
    <property type="entry name" value="PH domain-like"/>
    <property type="match status" value="1"/>
</dbReference>
<dbReference type="GO" id="GO:0030041">
    <property type="term" value="P:actin filament polymerization"/>
    <property type="evidence" value="ECO:0007669"/>
    <property type="project" value="TreeGrafter"/>
</dbReference>